<evidence type="ECO:0000256" key="7">
    <source>
        <dbReference type="ARBA" id="ARBA00022949"/>
    </source>
</evidence>
<evidence type="ECO:0000256" key="6">
    <source>
        <dbReference type="ARBA" id="ARBA00022692"/>
    </source>
</evidence>
<reference evidence="12 13" key="1">
    <citation type="submission" date="2025-04" db="UniProtKB">
        <authorList>
            <consortium name="RefSeq"/>
        </authorList>
    </citation>
    <scope>IDENTIFICATION</scope>
    <source>
        <tissue evidence="12 13">Spleen</tissue>
    </source>
</reference>
<keyword evidence="6 10" id="KW-0812">Transmembrane</keyword>
<keyword evidence="8 10" id="KW-1133">Transmembrane helix</keyword>
<evidence type="ECO:0000313" key="15">
    <source>
        <dbReference type="RefSeq" id="XP_020861900.1"/>
    </source>
</evidence>
<dbReference type="GO" id="GO:0005198">
    <property type="term" value="F:structural molecule activity"/>
    <property type="evidence" value="ECO:0007669"/>
    <property type="project" value="InterPro"/>
</dbReference>
<dbReference type="AlphaFoldDB" id="A0A6P5LXB3"/>
<evidence type="ECO:0000256" key="4">
    <source>
        <dbReference type="ARBA" id="ARBA00022427"/>
    </source>
</evidence>
<dbReference type="RefSeq" id="XP_020861897.1">
    <property type="nucleotide sequence ID" value="XM_021006238.1"/>
</dbReference>
<dbReference type="RefSeq" id="XP_020861900.1">
    <property type="nucleotide sequence ID" value="XM_021006241.1"/>
</dbReference>
<protein>
    <submittedName>
        <fullName evidence="12 13">Uncharacterized protein LOC110221529</fullName>
    </submittedName>
</protein>
<dbReference type="Pfam" id="PF13903">
    <property type="entry name" value="Claudin_2"/>
    <property type="match status" value="1"/>
</dbReference>
<dbReference type="RefSeq" id="XP_020861898.1">
    <property type="nucleotide sequence ID" value="XM_021006239.1"/>
</dbReference>
<dbReference type="GO" id="GO:0005923">
    <property type="term" value="C:bicellular tight junction"/>
    <property type="evidence" value="ECO:0007669"/>
    <property type="project" value="UniProtKB-SubCell"/>
</dbReference>
<keyword evidence="4" id="KW-0796">Tight junction</keyword>
<evidence type="ECO:0000256" key="2">
    <source>
        <dbReference type="ARBA" id="ARBA00004651"/>
    </source>
</evidence>
<keyword evidence="5" id="KW-1003">Cell membrane</keyword>
<evidence type="ECO:0000313" key="14">
    <source>
        <dbReference type="RefSeq" id="XP_020861899.1"/>
    </source>
</evidence>
<comment type="similarity">
    <text evidence="3">Belongs to the claudin family.</text>
</comment>
<keyword evidence="9 10" id="KW-0472">Membrane</keyword>
<evidence type="ECO:0000256" key="5">
    <source>
        <dbReference type="ARBA" id="ARBA00022475"/>
    </source>
</evidence>
<dbReference type="Gene3D" id="1.20.140.150">
    <property type="match status" value="1"/>
</dbReference>
<accession>A0A6P5LXB3</accession>
<feature type="transmembrane region" description="Helical" evidence="10">
    <location>
        <begin position="175"/>
        <end position="197"/>
    </location>
</feature>
<dbReference type="PANTHER" id="PTHR12002">
    <property type="entry name" value="CLAUDIN"/>
    <property type="match status" value="1"/>
</dbReference>
<dbReference type="KEGG" id="pcw:110221529"/>
<gene>
    <name evidence="12 13 14 15" type="primary">LOC110221529</name>
</gene>
<keyword evidence="7" id="KW-0965">Cell junction</keyword>
<keyword evidence="11" id="KW-1185">Reference proteome</keyword>
<evidence type="ECO:0000313" key="12">
    <source>
        <dbReference type="RefSeq" id="XP_020861897.1"/>
    </source>
</evidence>
<dbReference type="GO" id="GO:0005886">
    <property type="term" value="C:plasma membrane"/>
    <property type="evidence" value="ECO:0007669"/>
    <property type="project" value="UniProtKB-SubCell"/>
</dbReference>
<evidence type="ECO:0000256" key="8">
    <source>
        <dbReference type="ARBA" id="ARBA00022989"/>
    </source>
</evidence>
<dbReference type="InterPro" id="IPR004031">
    <property type="entry name" value="PMP22/EMP/MP20/Claudin"/>
</dbReference>
<feature type="transmembrane region" description="Helical" evidence="10">
    <location>
        <begin position="124"/>
        <end position="145"/>
    </location>
</feature>
<dbReference type="RefSeq" id="XP_020861899.1">
    <property type="nucleotide sequence ID" value="XM_021006240.1"/>
</dbReference>
<dbReference type="Proteomes" id="UP000515140">
    <property type="component" value="Unplaced"/>
</dbReference>
<evidence type="ECO:0000256" key="10">
    <source>
        <dbReference type="SAM" id="Phobius"/>
    </source>
</evidence>
<evidence type="ECO:0000313" key="13">
    <source>
        <dbReference type="RefSeq" id="XP_020861898.1"/>
    </source>
</evidence>
<feature type="transmembrane region" description="Helical" evidence="10">
    <location>
        <begin position="89"/>
        <end position="112"/>
    </location>
</feature>
<feature type="transmembrane region" description="Helical" evidence="10">
    <location>
        <begin position="7"/>
        <end position="24"/>
    </location>
</feature>
<evidence type="ECO:0000256" key="1">
    <source>
        <dbReference type="ARBA" id="ARBA00004435"/>
    </source>
</evidence>
<evidence type="ECO:0000313" key="11">
    <source>
        <dbReference type="Proteomes" id="UP000515140"/>
    </source>
</evidence>
<evidence type="ECO:0000256" key="9">
    <source>
        <dbReference type="ARBA" id="ARBA00023136"/>
    </source>
</evidence>
<name>A0A6P5LXB3_PHACI</name>
<comment type="subcellular location">
    <subcellularLocation>
        <location evidence="1">Cell junction</location>
        <location evidence="1">Tight junction</location>
    </subcellularLocation>
    <subcellularLocation>
        <location evidence="2">Cell membrane</location>
        <topology evidence="2">Multi-pass membrane protein</topology>
    </subcellularLocation>
</comment>
<proteinExistence type="inferred from homology"/>
<sequence length="223" mass="25905">MTFKIRQFFSLMTATIFALVSWFLCIDVANSVYWRVWYFHSQKISIMWIGLWRFCYLQHSSNMQHKTVVCMQINSSWVYPIEFHYGKDLITLPIFLQVTGMIFSLGAFLIIFKNEPYPHFIDTCHLIAGCCFILSSISVGVSVTWNTYMDLRGHSTLEFPRQFPVKMNKITKREIGLSFPMGISSAASSFISGIFFFCQTCCSKLSRIHPQSRHPIRKLITDT</sequence>
<dbReference type="InterPro" id="IPR006187">
    <property type="entry name" value="Claudin"/>
</dbReference>
<dbReference type="GeneID" id="110221529"/>
<organism evidence="11 13">
    <name type="scientific">Phascolarctos cinereus</name>
    <name type="common">Koala</name>
    <dbReference type="NCBI Taxonomy" id="38626"/>
    <lineage>
        <taxon>Eukaryota</taxon>
        <taxon>Metazoa</taxon>
        <taxon>Chordata</taxon>
        <taxon>Craniata</taxon>
        <taxon>Vertebrata</taxon>
        <taxon>Euteleostomi</taxon>
        <taxon>Mammalia</taxon>
        <taxon>Metatheria</taxon>
        <taxon>Diprotodontia</taxon>
        <taxon>Phascolarctidae</taxon>
        <taxon>Phascolarctos</taxon>
    </lineage>
</organism>
<evidence type="ECO:0000256" key="3">
    <source>
        <dbReference type="ARBA" id="ARBA00008295"/>
    </source>
</evidence>